<evidence type="ECO:0000313" key="4">
    <source>
        <dbReference type="EMBL" id="CDI82254.1"/>
    </source>
</evidence>
<dbReference type="RefSeq" id="XP_013248275.1">
    <property type="nucleotide sequence ID" value="XM_013392821.1"/>
</dbReference>
<dbReference type="Proteomes" id="UP000018050">
    <property type="component" value="Unassembled WGS sequence"/>
</dbReference>
<feature type="domain" description="DNA polymerase delta subunit OB-fold" evidence="3">
    <location>
        <begin position="108"/>
        <end position="228"/>
    </location>
</feature>
<dbReference type="PANTHER" id="PTHR10416:SF0">
    <property type="entry name" value="DNA POLYMERASE DELTA SUBUNIT 2"/>
    <property type="match status" value="1"/>
</dbReference>
<dbReference type="InterPro" id="IPR040663">
    <property type="entry name" value="DNA_pol_D_N"/>
</dbReference>
<gene>
    <name evidence="4" type="ORF">EAH_00065560</name>
</gene>
<keyword evidence="2" id="KW-0235">DNA replication</keyword>
<comment type="similarity">
    <text evidence="1">Belongs to the DNA polymerase delta/II small subunit family.</text>
</comment>
<dbReference type="VEuPathDB" id="ToxoDB:EAH_00065560"/>
<dbReference type="PANTHER" id="PTHR10416">
    <property type="entry name" value="DNA POLYMERASE DELTA SUBUNIT 2"/>
    <property type="match status" value="1"/>
</dbReference>
<protein>
    <submittedName>
        <fullName evidence="4">DNA polymerase delta small subunit, putative</fullName>
    </submittedName>
</protein>
<evidence type="ECO:0000256" key="2">
    <source>
        <dbReference type="ARBA" id="ARBA00022705"/>
    </source>
</evidence>
<dbReference type="OrthoDB" id="348861at2759"/>
<reference evidence="4" key="1">
    <citation type="submission" date="2013-10" db="EMBL/GenBank/DDBJ databases">
        <title>Genomic analysis of the causative agents of coccidiosis in chickens.</title>
        <authorList>
            <person name="Reid A.J."/>
            <person name="Blake D."/>
            <person name="Billington K."/>
            <person name="Browne H."/>
            <person name="Dunn M."/>
            <person name="Hung S."/>
            <person name="Kawahara F."/>
            <person name="Miranda-Saavedra D."/>
            <person name="Mourier T."/>
            <person name="Nagra H."/>
            <person name="Otto T.D."/>
            <person name="Rawlings N."/>
            <person name="Sanchez A."/>
            <person name="Sanders M."/>
            <person name="Subramaniam C."/>
            <person name="Tay Y."/>
            <person name="Dear P."/>
            <person name="Doerig C."/>
            <person name="Gruber A."/>
            <person name="Parkinson J."/>
            <person name="Shirley M."/>
            <person name="Wan K.L."/>
            <person name="Berriman M."/>
            <person name="Tomley F."/>
            <person name="Pain A."/>
        </authorList>
    </citation>
    <scope>NUCLEOTIDE SEQUENCE</scope>
    <source>
        <strain evidence="4">Houghton</strain>
    </source>
</reference>
<dbReference type="AlphaFoldDB" id="U6GUL2"/>
<dbReference type="GeneID" id="25274626"/>
<proteinExistence type="inferred from homology"/>
<name>U6GUL2_EIMAC</name>
<dbReference type="GO" id="GO:0043625">
    <property type="term" value="C:delta DNA polymerase complex"/>
    <property type="evidence" value="ECO:0007669"/>
    <property type="project" value="TreeGrafter"/>
</dbReference>
<dbReference type="InterPro" id="IPR024826">
    <property type="entry name" value="DNA_pol_delta/II_ssu"/>
</dbReference>
<accession>U6GUL2</accession>
<reference evidence="4" key="2">
    <citation type="submission" date="2013-10" db="EMBL/GenBank/DDBJ databases">
        <authorList>
            <person name="Aslett M."/>
        </authorList>
    </citation>
    <scope>NUCLEOTIDE SEQUENCE</scope>
    <source>
        <strain evidence="4">Houghton</strain>
    </source>
</reference>
<keyword evidence="5" id="KW-1185">Reference proteome</keyword>
<dbReference type="Pfam" id="PF18018">
    <property type="entry name" value="DNA_pol_D_N"/>
    <property type="match status" value="1"/>
</dbReference>
<evidence type="ECO:0000256" key="1">
    <source>
        <dbReference type="ARBA" id="ARBA00006035"/>
    </source>
</evidence>
<sequence>MSKPQSAACVGSSLLSFSSSSAPSFTPEEIASLKAGLAALRQQGGPLPSAAAAAAAAAAEPESAAAATAAAATATAEDRDLGGLLYRAEAEETPDSRFTSQQQTYSQQYSSLYFSRLQQLRPHLQQTAQCCWGPLPIHNAIKDANRGEECVVTPSQTMEGKEPKLFLEDTTARMTLVPAAAAAAATSAAAAAATAAAATETAAFCSSASKELQICGALDINRCVTGMVKP</sequence>
<organism evidence="4 5">
    <name type="scientific">Eimeria acervulina</name>
    <name type="common">Coccidian parasite</name>
    <dbReference type="NCBI Taxonomy" id="5801"/>
    <lineage>
        <taxon>Eukaryota</taxon>
        <taxon>Sar</taxon>
        <taxon>Alveolata</taxon>
        <taxon>Apicomplexa</taxon>
        <taxon>Conoidasida</taxon>
        <taxon>Coccidia</taxon>
        <taxon>Eucoccidiorida</taxon>
        <taxon>Eimeriorina</taxon>
        <taxon>Eimeriidae</taxon>
        <taxon>Eimeria</taxon>
    </lineage>
</organism>
<dbReference type="EMBL" id="HG672189">
    <property type="protein sequence ID" value="CDI82254.1"/>
    <property type="molecule type" value="Genomic_DNA"/>
</dbReference>
<dbReference type="GO" id="GO:0006271">
    <property type="term" value="P:DNA strand elongation involved in DNA replication"/>
    <property type="evidence" value="ECO:0007669"/>
    <property type="project" value="TreeGrafter"/>
</dbReference>
<evidence type="ECO:0000259" key="3">
    <source>
        <dbReference type="Pfam" id="PF18018"/>
    </source>
</evidence>
<dbReference type="Gene3D" id="2.40.50.430">
    <property type="match status" value="1"/>
</dbReference>
<evidence type="ECO:0000313" key="5">
    <source>
        <dbReference type="Proteomes" id="UP000018050"/>
    </source>
</evidence>